<dbReference type="GO" id="GO:0006189">
    <property type="term" value="P:'de novo' IMP biosynthetic process"/>
    <property type="evidence" value="ECO:0007669"/>
    <property type="project" value="UniProtKB-UniRule"/>
</dbReference>
<dbReference type="HOGENOM" id="CLU_016316_5_2_9"/>
<dbReference type="Pfam" id="PF01808">
    <property type="entry name" value="AICARFT_IMPCHas"/>
    <property type="match status" value="1"/>
</dbReference>
<evidence type="ECO:0000256" key="2">
    <source>
        <dbReference type="ARBA" id="ARBA00004954"/>
    </source>
</evidence>
<evidence type="ECO:0000313" key="13">
    <source>
        <dbReference type="Proteomes" id="UP000010847"/>
    </source>
</evidence>
<dbReference type="SMART" id="SM00851">
    <property type="entry name" value="MGS"/>
    <property type="match status" value="1"/>
</dbReference>
<evidence type="ECO:0000256" key="8">
    <source>
        <dbReference type="ARBA" id="ARBA00050488"/>
    </source>
</evidence>
<reference evidence="12 13" key="1">
    <citation type="submission" date="2013-12" db="EMBL/GenBank/DDBJ databases">
        <authorList>
            <consortium name="DOE Joint Genome Institute"/>
            <person name="Smidt H."/>
            <person name="Huntemann M."/>
            <person name="Han J."/>
            <person name="Chen A."/>
            <person name="Kyrpides N."/>
            <person name="Mavromatis K."/>
            <person name="Markowitz V."/>
            <person name="Palaniappan K."/>
            <person name="Ivanova N."/>
            <person name="Schaumberg A."/>
            <person name="Pati A."/>
            <person name="Liolios K."/>
            <person name="Nordberg H.P."/>
            <person name="Cantor M.N."/>
            <person name="Hua S.X."/>
            <person name="Woyke T."/>
        </authorList>
    </citation>
    <scope>NUCLEOTIDE SEQUENCE [LARGE SCALE GENOMIC DNA]</scope>
    <source>
        <strain evidence="13">DSM 15288</strain>
    </source>
</reference>
<keyword evidence="7 10" id="KW-0511">Multifunctional enzyme</keyword>
<dbReference type="EC" id="3.5.4.10" evidence="10"/>
<dbReference type="PANTHER" id="PTHR11692">
    <property type="entry name" value="BIFUNCTIONAL PURINE BIOSYNTHESIS PROTEIN PURH"/>
    <property type="match status" value="1"/>
</dbReference>
<dbReference type="SUPFAM" id="SSF52335">
    <property type="entry name" value="Methylglyoxal synthase-like"/>
    <property type="match status" value="1"/>
</dbReference>
<comment type="similarity">
    <text evidence="3 10">Belongs to the PurH family.</text>
</comment>
<comment type="catalytic activity">
    <reaction evidence="8 10">
        <text>(6R)-10-formyltetrahydrofolate + 5-amino-1-(5-phospho-beta-D-ribosyl)imidazole-4-carboxamide = 5-formamido-1-(5-phospho-D-ribosyl)imidazole-4-carboxamide + (6S)-5,6,7,8-tetrahydrofolate</text>
        <dbReference type="Rhea" id="RHEA:22192"/>
        <dbReference type="ChEBI" id="CHEBI:57453"/>
        <dbReference type="ChEBI" id="CHEBI:58467"/>
        <dbReference type="ChEBI" id="CHEBI:58475"/>
        <dbReference type="ChEBI" id="CHEBI:195366"/>
        <dbReference type="EC" id="2.1.2.3"/>
    </reaction>
</comment>
<evidence type="ECO:0000256" key="1">
    <source>
        <dbReference type="ARBA" id="ARBA00004844"/>
    </source>
</evidence>
<evidence type="ECO:0000313" key="12">
    <source>
        <dbReference type="EMBL" id="AHF06400.1"/>
    </source>
</evidence>
<comment type="pathway">
    <text evidence="2 10">Purine metabolism; IMP biosynthesis via de novo pathway; 5-formamido-1-(5-phospho-D-ribosyl)imidazole-4-carboxamide from 5-amino-1-(5-phospho-D-ribosyl)imidazole-4-carboxamide (10-formyl THF route): step 1/1.</text>
</comment>
<dbReference type="GO" id="GO:0005829">
    <property type="term" value="C:cytosol"/>
    <property type="evidence" value="ECO:0007669"/>
    <property type="project" value="TreeGrafter"/>
</dbReference>
<keyword evidence="6 10" id="KW-0378">Hydrolase</keyword>
<comment type="catalytic activity">
    <reaction evidence="9 10">
        <text>IMP + H2O = 5-formamido-1-(5-phospho-D-ribosyl)imidazole-4-carboxamide</text>
        <dbReference type="Rhea" id="RHEA:18445"/>
        <dbReference type="ChEBI" id="CHEBI:15377"/>
        <dbReference type="ChEBI" id="CHEBI:58053"/>
        <dbReference type="ChEBI" id="CHEBI:58467"/>
        <dbReference type="EC" id="3.5.4.10"/>
    </reaction>
</comment>
<dbReference type="Pfam" id="PF02142">
    <property type="entry name" value="MGS"/>
    <property type="match status" value="1"/>
</dbReference>
<name>W0E6A0_9FIRM</name>
<evidence type="ECO:0000256" key="4">
    <source>
        <dbReference type="ARBA" id="ARBA00022679"/>
    </source>
</evidence>
<dbReference type="PANTHER" id="PTHR11692:SF0">
    <property type="entry name" value="BIFUNCTIONAL PURINE BIOSYNTHESIS PROTEIN ATIC"/>
    <property type="match status" value="1"/>
</dbReference>
<dbReference type="RefSeq" id="WP_006715085.1">
    <property type="nucleotide sequence ID" value="NZ_CP007032.1"/>
</dbReference>
<dbReference type="Gene3D" id="3.40.50.1380">
    <property type="entry name" value="Methylglyoxal synthase-like domain"/>
    <property type="match status" value="1"/>
</dbReference>
<dbReference type="OrthoDB" id="9802065at2"/>
<dbReference type="FunFam" id="3.40.50.1380:FF:000001">
    <property type="entry name" value="Bifunctional purine biosynthesis protein PurH"/>
    <property type="match status" value="1"/>
</dbReference>
<dbReference type="NCBIfam" id="NF002049">
    <property type="entry name" value="PRK00881.1"/>
    <property type="match status" value="1"/>
</dbReference>
<evidence type="ECO:0000256" key="10">
    <source>
        <dbReference type="HAMAP-Rule" id="MF_00139"/>
    </source>
</evidence>
<evidence type="ECO:0000256" key="7">
    <source>
        <dbReference type="ARBA" id="ARBA00023268"/>
    </source>
</evidence>
<dbReference type="InterPro" id="IPR002695">
    <property type="entry name" value="PurH-like"/>
</dbReference>
<proteinExistence type="inferred from homology"/>
<keyword evidence="5 10" id="KW-0658">Purine biosynthesis</keyword>
<organism evidence="12 13">
    <name type="scientific">Desulfitobacterium metallireducens DSM 15288</name>
    <dbReference type="NCBI Taxonomy" id="871968"/>
    <lineage>
        <taxon>Bacteria</taxon>
        <taxon>Bacillati</taxon>
        <taxon>Bacillota</taxon>
        <taxon>Clostridia</taxon>
        <taxon>Eubacteriales</taxon>
        <taxon>Desulfitobacteriaceae</taxon>
        <taxon>Desulfitobacterium</taxon>
    </lineage>
</organism>
<dbReference type="KEGG" id="dmt:DESME_04505"/>
<evidence type="ECO:0000259" key="11">
    <source>
        <dbReference type="PROSITE" id="PS51855"/>
    </source>
</evidence>
<comment type="domain">
    <text evidence="10">The IMP cyclohydrolase activity resides in the N-terminal region.</text>
</comment>
<dbReference type="InterPro" id="IPR011607">
    <property type="entry name" value="MGS-like_dom"/>
</dbReference>
<dbReference type="FunFam" id="3.40.140.20:FF:000002">
    <property type="entry name" value="Bifunctional purine biosynthesis protein PurH"/>
    <property type="match status" value="1"/>
</dbReference>
<dbReference type="EMBL" id="CP007032">
    <property type="protein sequence ID" value="AHF06400.1"/>
    <property type="molecule type" value="Genomic_DNA"/>
</dbReference>
<dbReference type="SMART" id="SM00798">
    <property type="entry name" value="AICARFT_IMPCHas"/>
    <property type="match status" value="1"/>
</dbReference>
<dbReference type="PROSITE" id="PS51855">
    <property type="entry name" value="MGS"/>
    <property type="match status" value="1"/>
</dbReference>
<dbReference type="AlphaFoldDB" id="W0E6A0"/>
<gene>
    <name evidence="10 12" type="primary">purH</name>
    <name evidence="12" type="ORF">DESME_04505</name>
</gene>
<accession>W0E6A0</accession>
<dbReference type="Gene3D" id="3.40.140.20">
    <property type="match status" value="2"/>
</dbReference>
<protein>
    <recommendedName>
        <fullName evidence="10">Bifunctional purine biosynthesis protein PurH</fullName>
    </recommendedName>
    <domain>
        <recommendedName>
            <fullName evidence="10">Phosphoribosylaminoimidazolecarboxamide formyltransferase</fullName>
            <ecNumber evidence="10">2.1.2.3</ecNumber>
        </recommendedName>
        <alternativeName>
            <fullName evidence="10">AICAR transformylase</fullName>
        </alternativeName>
    </domain>
    <domain>
        <recommendedName>
            <fullName evidence="10">IMP cyclohydrolase</fullName>
            <ecNumber evidence="10">3.5.4.10</ecNumber>
        </recommendedName>
        <alternativeName>
            <fullName evidence="10">ATIC</fullName>
        </alternativeName>
        <alternativeName>
            <fullName evidence="10">IMP synthase</fullName>
        </alternativeName>
        <alternativeName>
            <fullName evidence="10">Inosinicase</fullName>
        </alternativeName>
    </domain>
</protein>
<keyword evidence="4 10" id="KW-0808">Transferase</keyword>
<dbReference type="InterPro" id="IPR016193">
    <property type="entry name" value="Cytidine_deaminase-like"/>
</dbReference>
<dbReference type="FunFam" id="3.40.140.20:FF:000001">
    <property type="entry name" value="Bifunctional purine biosynthesis protein PurH"/>
    <property type="match status" value="1"/>
</dbReference>
<dbReference type="STRING" id="871968.DESME_04505"/>
<dbReference type="InterPro" id="IPR024051">
    <property type="entry name" value="AICAR_Tfase_dup_dom_sf"/>
</dbReference>
<evidence type="ECO:0000256" key="5">
    <source>
        <dbReference type="ARBA" id="ARBA00022755"/>
    </source>
</evidence>
<dbReference type="UniPathway" id="UPA00074">
    <property type="reaction ID" value="UER00133"/>
</dbReference>
<dbReference type="PIRSF" id="PIRSF000414">
    <property type="entry name" value="AICARFT_IMPCHas"/>
    <property type="match status" value="1"/>
</dbReference>
<comment type="pathway">
    <text evidence="1 10">Purine metabolism; IMP biosynthesis via de novo pathway; IMP from 5-formamido-1-(5-phospho-D-ribosyl)imidazole-4-carboxamide: step 1/1.</text>
</comment>
<dbReference type="Proteomes" id="UP000010847">
    <property type="component" value="Chromosome"/>
</dbReference>
<dbReference type="EC" id="2.1.2.3" evidence="10"/>
<evidence type="ECO:0000256" key="6">
    <source>
        <dbReference type="ARBA" id="ARBA00022801"/>
    </source>
</evidence>
<keyword evidence="13" id="KW-1185">Reference proteome</keyword>
<dbReference type="InterPro" id="IPR036914">
    <property type="entry name" value="MGS-like_dom_sf"/>
</dbReference>
<dbReference type="eggNOG" id="COG0138">
    <property type="taxonomic scope" value="Bacteria"/>
</dbReference>
<dbReference type="GO" id="GO:0004643">
    <property type="term" value="F:phosphoribosylaminoimidazolecarboxamide formyltransferase activity"/>
    <property type="evidence" value="ECO:0007669"/>
    <property type="project" value="UniProtKB-UniRule"/>
</dbReference>
<evidence type="ECO:0000256" key="9">
    <source>
        <dbReference type="ARBA" id="ARBA00050687"/>
    </source>
</evidence>
<dbReference type="SUPFAM" id="SSF53927">
    <property type="entry name" value="Cytidine deaminase-like"/>
    <property type="match status" value="1"/>
</dbReference>
<dbReference type="CDD" id="cd01421">
    <property type="entry name" value="IMPCH"/>
    <property type="match status" value="1"/>
</dbReference>
<sequence length="517" mass="57042">MKRVVISVSDKTGILELGKGLAELGYEIISTGGTFKTLNEAGIPVRYVTEITGFPEILDGRVKTLHPMVHAGILARDTAEHRKQLDENGIGLVDLVVVNLYPFRETIAKPDVTFEDAIENIDIGGPTMVRAAAKNQERVAIVVNPKRYTEILETLRQEGEISYALRKQLAAEAFAHTADYDKAIADYLEKQQAQEAGATSVFPETLRLTAEKAQDLRYGENPQQNAAFYRNSNSEGTLAGGVQLQGKELSYNNWVDMEAAWSLAQEFKEPACVIIKHTNPCGAALGKTPLEAYERALEADPVSAFGGIIAFNRVVDAECAQLIHERFFEVILAPEFSPEAREIFKDKKNLRLIIIGRRGGQHTSEKGWKIRTIQGGFLVQEEDLGTTPSTEWEVVTEQKPTAEDLRELEFAWQVVKHVKSNAIVLTKNGQTLGVGAGQMNRVGSVKISMEQAGDKAKGAYLASDAFFPFPDSLEEAAKAGVRAVVQPGGSIRDEEVLEVANRLNLIMVFTHRRHFQH</sequence>
<dbReference type="HAMAP" id="MF_00139">
    <property type="entry name" value="PurH"/>
    <property type="match status" value="1"/>
</dbReference>
<dbReference type="NCBIfam" id="TIGR00355">
    <property type="entry name" value="purH"/>
    <property type="match status" value="1"/>
</dbReference>
<feature type="domain" description="MGS-like" evidence="11">
    <location>
        <begin position="1"/>
        <end position="143"/>
    </location>
</feature>
<evidence type="ECO:0000256" key="3">
    <source>
        <dbReference type="ARBA" id="ARBA00007667"/>
    </source>
</evidence>
<dbReference type="GO" id="GO:0003937">
    <property type="term" value="F:IMP cyclohydrolase activity"/>
    <property type="evidence" value="ECO:0007669"/>
    <property type="project" value="UniProtKB-UniRule"/>
</dbReference>